<feature type="chain" id="PRO_5015363166" description="Cadherin-like beta-sandwich-like domain-containing protein" evidence="2">
    <location>
        <begin position="27"/>
        <end position="225"/>
    </location>
</feature>
<organism evidence="4 5">
    <name type="scientific">Marchantia polymorpha</name>
    <name type="common">Common liverwort</name>
    <name type="synonym">Marchantia aquatica</name>
    <dbReference type="NCBI Taxonomy" id="3197"/>
    <lineage>
        <taxon>Eukaryota</taxon>
        <taxon>Viridiplantae</taxon>
        <taxon>Streptophyta</taxon>
        <taxon>Embryophyta</taxon>
        <taxon>Marchantiophyta</taxon>
        <taxon>Marchantiopsida</taxon>
        <taxon>Marchantiidae</taxon>
        <taxon>Marchantiales</taxon>
        <taxon>Marchantiaceae</taxon>
        <taxon>Marchantia</taxon>
    </lineage>
</organism>
<feature type="transmembrane region" description="Helical" evidence="1">
    <location>
        <begin position="182"/>
        <end position="207"/>
    </location>
</feature>
<evidence type="ECO:0000313" key="5">
    <source>
        <dbReference type="Proteomes" id="UP000244005"/>
    </source>
</evidence>
<name>A0A2R6WEW8_MARPO</name>
<gene>
    <name evidence="4" type="ORF">MARPO_0099s0018</name>
</gene>
<reference evidence="5" key="1">
    <citation type="journal article" date="2017" name="Cell">
        <title>Insights into land plant evolution garnered from the Marchantia polymorpha genome.</title>
        <authorList>
            <person name="Bowman J.L."/>
            <person name="Kohchi T."/>
            <person name="Yamato K.T."/>
            <person name="Jenkins J."/>
            <person name="Shu S."/>
            <person name="Ishizaki K."/>
            <person name="Yamaoka S."/>
            <person name="Nishihama R."/>
            <person name="Nakamura Y."/>
            <person name="Berger F."/>
            <person name="Adam C."/>
            <person name="Aki S.S."/>
            <person name="Althoff F."/>
            <person name="Araki T."/>
            <person name="Arteaga-Vazquez M.A."/>
            <person name="Balasubrmanian S."/>
            <person name="Barry K."/>
            <person name="Bauer D."/>
            <person name="Boehm C.R."/>
            <person name="Briginshaw L."/>
            <person name="Caballero-Perez J."/>
            <person name="Catarino B."/>
            <person name="Chen F."/>
            <person name="Chiyoda S."/>
            <person name="Chovatia M."/>
            <person name="Davies K.M."/>
            <person name="Delmans M."/>
            <person name="Demura T."/>
            <person name="Dierschke T."/>
            <person name="Dolan L."/>
            <person name="Dorantes-Acosta A.E."/>
            <person name="Eklund D.M."/>
            <person name="Florent S.N."/>
            <person name="Flores-Sandoval E."/>
            <person name="Fujiyama A."/>
            <person name="Fukuzawa H."/>
            <person name="Galik B."/>
            <person name="Grimanelli D."/>
            <person name="Grimwood J."/>
            <person name="Grossniklaus U."/>
            <person name="Hamada T."/>
            <person name="Haseloff J."/>
            <person name="Hetherington A.J."/>
            <person name="Higo A."/>
            <person name="Hirakawa Y."/>
            <person name="Hundley H.N."/>
            <person name="Ikeda Y."/>
            <person name="Inoue K."/>
            <person name="Inoue S.I."/>
            <person name="Ishida S."/>
            <person name="Jia Q."/>
            <person name="Kakita M."/>
            <person name="Kanazawa T."/>
            <person name="Kawai Y."/>
            <person name="Kawashima T."/>
            <person name="Kennedy M."/>
            <person name="Kinose K."/>
            <person name="Kinoshita T."/>
            <person name="Kohara Y."/>
            <person name="Koide E."/>
            <person name="Komatsu K."/>
            <person name="Kopischke S."/>
            <person name="Kubo M."/>
            <person name="Kyozuka J."/>
            <person name="Lagercrantz U."/>
            <person name="Lin S.S."/>
            <person name="Lindquist E."/>
            <person name="Lipzen A.M."/>
            <person name="Lu C.W."/>
            <person name="De Luna E."/>
            <person name="Martienssen R.A."/>
            <person name="Minamino N."/>
            <person name="Mizutani M."/>
            <person name="Mizutani M."/>
            <person name="Mochizuki N."/>
            <person name="Monte I."/>
            <person name="Mosher R."/>
            <person name="Nagasaki H."/>
            <person name="Nakagami H."/>
            <person name="Naramoto S."/>
            <person name="Nishitani K."/>
            <person name="Ohtani M."/>
            <person name="Okamoto T."/>
            <person name="Okumura M."/>
            <person name="Phillips J."/>
            <person name="Pollak B."/>
            <person name="Reinders A."/>
            <person name="Rovekamp M."/>
            <person name="Sano R."/>
            <person name="Sawa S."/>
            <person name="Schmid M.W."/>
            <person name="Shirakawa M."/>
            <person name="Solano R."/>
            <person name="Spunde A."/>
            <person name="Suetsugu N."/>
            <person name="Sugano S."/>
            <person name="Sugiyama A."/>
            <person name="Sun R."/>
            <person name="Suzuki Y."/>
            <person name="Takenaka M."/>
            <person name="Takezawa D."/>
            <person name="Tomogane H."/>
            <person name="Tsuzuki M."/>
            <person name="Ueda T."/>
            <person name="Umeda M."/>
            <person name="Ward J.M."/>
            <person name="Watanabe Y."/>
            <person name="Yazaki K."/>
            <person name="Yokoyama R."/>
            <person name="Yoshitake Y."/>
            <person name="Yotsui I."/>
            <person name="Zachgo S."/>
            <person name="Schmutz J."/>
        </authorList>
    </citation>
    <scope>NUCLEOTIDE SEQUENCE [LARGE SCALE GENOMIC DNA]</scope>
    <source>
        <strain evidence="5">Tak-1</strain>
    </source>
</reference>
<evidence type="ECO:0000256" key="2">
    <source>
        <dbReference type="SAM" id="SignalP"/>
    </source>
</evidence>
<evidence type="ECO:0000313" key="4">
    <source>
        <dbReference type="EMBL" id="PTQ32379.1"/>
    </source>
</evidence>
<dbReference type="AlphaFoldDB" id="A0A2R6WEW8"/>
<feature type="domain" description="Cadherin-like beta-sandwich-like" evidence="3">
    <location>
        <begin position="56"/>
        <end position="150"/>
    </location>
</feature>
<keyword evidence="1" id="KW-1133">Transmembrane helix</keyword>
<dbReference type="Gramene" id="Mp7g01440.1">
    <property type="protein sequence ID" value="Mp7g01440.1.cds"/>
    <property type="gene ID" value="Mp7g01440"/>
</dbReference>
<accession>A0A2R6WEW8</accession>
<dbReference type="OrthoDB" id="10313271at2759"/>
<proteinExistence type="predicted"/>
<evidence type="ECO:0000256" key="1">
    <source>
        <dbReference type="SAM" id="Phobius"/>
    </source>
</evidence>
<keyword evidence="2" id="KW-0732">Signal</keyword>
<dbReference type="Pfam" id="PF12733">
    <property type="entry name" value="Cadherin-like"/>
    <property type="match status" value="1"/>
</dbReference>
<feature type="signal peptide" evidence="2">
    <location>
        <begin position="1"/>
        <end position="26"/>
    </location>
</feature>
<keyword evidence="1" id="KW-0812">Transmembrane</keyword>
<dbReference type="Proteomes" id="UP000244005">
    <property type="component" value="Unassembled WGS sequence"/>
</dbReference>
<dbReference type="InterPro" id="IPR025883">
    <property type="entry name" value="Cadherin-like_domain"/>
</dbReference>
<evidence type="ECO:0000259" key="3">
    <source>
        <dbReference type="Pfam" id="PF12733"/>
    </source>
</evidence>
<keyword evidence="1" id="KW-0472">Membrane</keyword>
<protein>
    <recommendedName>
        <fullName evidence="3">Cadherin-like beta-sandwich-like domain-containing protein</fullName>
    </recommendedName>
</protein>
<sequence length="225" mass="24885">MGPTPNAKFCAYGFLFLVLFVSLSQQRTLSGEESSVLMRQRRIQQERLFRPPALLADLQVPEGQMQPPFSSTNFNYTVVVPEDVNDLHVTARLALGKENDKFRVKFTSNTMEADMFGSSLVLKKNTSTALVKVHVSSHKLATSTYLLHVVTGPPSHVDDVPSTPQNHADGGPDHKPEDFLEALFSTLLLFGAAMAVSSVLVFLYGLLATLRTRRSMLVEGYQTLQ</sequence>
<dbReference type="EMBL" id="KZ772771">
    <property type="protein sequence ID" value="PTQ32379.1"/>
    <property type="molecule type" value="Genomic_DNA"/>
</dbReference>
<keyword evidence="5" id="KW-1185">Reference proteome</keyword>